<evidence type="ECO:0000256" key="1">
    <source>
        <dbReference type="SAM" id="Phobius"/>
    </source>
</evidence>
<accession>A0A8J4RBY0</accession>
<keyword evidence="1" id="KW-0812">Transmembrane</keyword>
<organism evidence="3 4">
    <name type="scientific">Castanea mollissima</name>
    <name type="common">Chinese chestnut</name>
    <dbReference type="NCBI Taxonomy" id="60419"/>
    <lineage>
        <taxon>Eukaryota</taxon>
        <taxon>Viridiplantae</taxon>
        <taxon>Streptophyta</taxon>
        <taxon>Embryophyta</taxon>
        <taxon>Tracheophyta</taxon>
        <taxon>Spermatophyta</taxon>
        <taxon>Magnoliopsida</taxon>
        <taxon>eudicotyledons</taxon>
        <taxon>Gunneridae</taxon>
        <taxon>Pentapetalae</taxon>
        <taxon>rosids</taxon>
        <taxon>fabids</taxon>
        <taxon>Fagales</taxon>
        <taxon>Fagaceae</taxon>
        <taxon>Castanea</taxon>
    </lineage>
</organism>
<gene>
    <name evidence="3" type="ORF">CMV_014062</name>
</gene>
<feature type="domain" description="J" evidence="2">
    <location>
        <begin position="6"/>
        <end position="76"/>
    </location>
</feature>
<keyword evidence="1" id="KW-0472">Membrane</keyword>
<dbReference type="CDD" id="cd06257">
    <property type="entry name" value="DnaJ"/>
    <property type="match status" value="1"/>
</dbReference>
<sequence length="221" mass="25102">MSGTGDHYKVLGLNKNATKDEIKEAFRKLAIKYHPDKHSQSPKPVRENATLRFKLASEAYEVLSDDRKRADYNIRSRSTGSYGYNRYSYNNNYNNNSYSWNGKAYQARYTKRPPGSGSSDFVSRFEFALRLLTTRAFLLNLGFAGALVGGMFLIDSSMNSIWKTQNSGKSFEEALESIEKTKGSQKSPREAFGSIERVRAYKAMKSTEKAEAVSENNRRIH</sequence>
<keyword evidence="1" id="KW-1133">Transmembrane helix</keyword>
<dbReference type="PROSITE" id="PS50076">
    <property type="entry name" value="DNAJ_2"/>
    <property type="match status" value="1"/>
</dbReference>
<dbReference type="InterPro" id="IPR018253">
    <property type="entry name" value="DnaJ_domain_CS"/>
</dbReference>
<dbReference type="Proteomes" id="UP000737018">
    <property type="component" value="Unassembled WGS sequence"/>
</dbReference>
<dbReference type="PROSITE" id="PS00636">
    <property type="entry name" value="DNAJ_1"/>
    <property type="match status" value="1"/>
</dbReference>
<dbReference type="InterPro" id="IPR001623">
    <property type="entry name" value="DnaJ_domain"/>
</dbReference>
<dbReference type="InterPro" id="IPR036869">
    <property type="entry name" value="J_dom_sf"/>
</dbReference>
<evidence type="ECO:0000259" key="2">
    <source>
        <dbReference type="PROSITE" id="PS50076"/>
    </source>
</evidence>
<dbReference type="PRINTS" id="PR00625">
    <property type="entry name" value="JDOMAIN"/>
</dbReference>
<dbReference type="PANTHER" id="PTHR24074">
    <property type="entry name" value="CO-CHAPERONE PROTEIN DJLA"/>
    <property type="match status" value="1"/>
</dbReference>
<name>A0A8J4RBY0_9ROSI</name>
<evidence type="ECO:0000313" key="3">
    <source>
        <dbReference type="EMBL" id="KAF3961309.1"/>
    </source>
</evidence>
<feature type="transmembrane region" description="Helical" evidence="1">
    <location>
        <begin position="136"/>
        <end position="154"/>
    </location>
</feature>
<dbReference type="OrthoDB" id="442087at2759"/>
<dbReference type="AlphaFoldDB" id="A0A8J4RBY0"/>
<dbReference type="SMART" id="SM00271">
    <property type="entry name" value="DnaJ"/>
    <property type="match status" value="1"/>
</dbReference>
<dbReference type="Pfam" id="PF00226">
    <property type="entry name" value="DnaJ"/>
    <property type="match status" value="1"/>
</dbReference>
<dbReference type="SUPFAM" id="SSF46565">
    <property type="entry name" value="Chaperone J-domain"/>
    <property type="match status" value="1"/>
</dbReference>
<proteinExistence type="predicted"/>
<evidence type="ECO:0000313" key="4">
    <source>
        <dbReference type="Proteomes" id="UP000737018"/>
    </source>
</evidence>
<dbReference type="FunFam" id="1.10.287.110:FF:000073">
    <property type="entry name" value="DnaJ domain protein"/>
    <property type="match status" value="1"/>
</dbReference>
<keyword evidence="4" id="KW-1185">Reference proteome</keyword>
<comment type="caution">
    <text evidence="3">The sequence shown here is derived from an EMBL/GenBank/DDBJ whole genome shotgun (WGS) entry which is preliminary data.</text>
</comment>
<dbReference type="Gene3D" id="1.10.287.110">
    <property type="entry name" value="DnaJ domain"/>
    <property type="match status" value="1"/>
</dbReference>
<reference evidence="3" key="1">
    <citation type="submission" date="2020-03" db="EMBL/GenBank/DDBJ databases">
        <title>Castanea mollissima Vanexum genome sequencing.</title>
        <authorList>
            <person name="Staton M."/>
        </authorList>
    </citation>
    <scope>NUCLEOTIDE SEQUENCE</scope>
    <source>
        <tissue evidence="3">Leaf</tissue>
    </source>
</reference>
<dbReference type="EMBL" id="JRKL02001922">
    <property type="protein sequence ID" value="KAF3961309.1"/>
    <property type="molecule type" value="Genomic_DNA"/>
</dbReference>
<protein>
    <recommendedName>
        <fullName evidence="2">J domain-containing protein</fullName>
    </recommendedName>
</protein>
<dbReference type="InterPro" id="IPR050817">
    <property type="entry name" value="DjlA_DnaK_co-chaperone"/>
</dbReference>